<dbReference type="InterPro" id="IPR058496">
    <property type="entry name" value="DUF8183_N"/>
</dbReference>
<evidence type="ECO:0000259" key="2">
    <source>
        <dbReference type="Pfam" id="PF26556"/>
    </source>
</evidence>
<dbReference type="Pfam" id="PF26555">
    <property type="entry name" value="HTH_78"/>
    <property type="match status" value="1"/>
</dbReference>
<gene>
    <name evidence="3" type="ORF">FH039_00675</name>
</gene>
<name>A0A4Y5SPY8_9EURY</name>
<dbReference type="InterPro" id="IPR058836">
    <property type="entry name" value="DUF8183_C"/>
</dbReference>
<accession>A0A4Y5SPY8</accession>
<dbReference type="OrthoDB" id="91412at2157"/>
<evidence type="ECO:0000313" key="4">
    <source>
        <dbReference type="Proteomes" id="UP000306007"/>
    </source>
</evidence>
<evidence type="ECO:0000313" key="3">
    <source>
        <dbReference type="EMBL" id="QDA32202.1"/>
    </source>
</evidence>
<evidence type="ECO:0000259" key="1">
    <source>
        <dbReference type="Pfam" id="PF26555"/>
    </source>
</evidence>
<organism evidence="3 4">
    <name type="scientific">Thermococcus indicus</name>
    <dbReference type="NCBI Taxonomy" id="2586643"/>
    <lineage>
        <taxon>Archaea</taxon>
        <taxon>Methanobacteriati</taxon>
        <taxon>Methanobacteriota</taxon>
        <taxon>Thermococci</taxon>
        <taxon>Thermococcales</taxon>
        <taxon>Thermococcaceae</taxon>
        <taxon>Thermococcus</taxon>
    </lineage>
</organism>
<dbReference type="GO" id="GO:0003677">
    <property type="term" value="F:DNA binding"/>
    <property type="evidence" value="ECO:0007669"/>
    <property type="project" value="UniProtKB-KW"/>
</dbReference>
<keyword evidence="4" id="KW-1185">Reference proteome</keyword>
<feature type="domain" description="DUF8183" evidence="1">
    <location>
        <begin position="138"/>
        <end position="197"/>
    </location>
</feature>
<dbReference type="EMBL" id="CP040846">
    <property type="protein sequence ID" value="QDA32202.1"/>
    <property type="molecule type" value="Genomic_DNA"/>
</dbReference>
<keyword evidence="3" id="KW-0238">DNA-binding</keyword>
<dbReference type="KEGG" id="tic:FH039_00675"/>
<dbReference type="GeneID" id="40473653"/>
<reference evidence="3 4" key="1">
    <citation type="submission" date="2019-06" db="EMBL/GenBank/DDBJ databases">
        <title>Thermococcus indicus sp. nov., a Fe(III)-reducing hyperthermophilic archaeon isolated from the Onnuri vent field of the Central Indian Ocean ridge.</title>
        <authorList>
            <person name="Lim J.K."/>
            <person name="Kim Y.J."/>
            <person name="Kwon K.K."/>
        </authorList>
    </citation>
    <scope>NUCLEOTIDE SEQUENCE [LARGE SCALE GENOMIC DNA]</scope>
    <source>
        <strain evidence="3 4">IOH1</strain>
    </source>
</reference>
<dbReference type="Proteomes" id="UP000306007">
    <property type="component" value="Chromosome"/>
</dbReference>
<protein>
    <submittedName>
        <fullName evidence="3">DNA-binding protein</fullName>
    </submittedName>
</protein>
<dbReference type="Pfam" id="PF26556">
    <property type="entry name" value="DUF8183"/>
    <property type="match status" value="1"/>
</dbReference>
<proteinExistence type="predicted"/>
<feature type="domain" description="DUF8183" evidence="2">
    <location>
        <begin position="7"/>
        <end position="137"/>
    </location>
</feature>
<dbReference type="AlphaFoldDB" id="A0A4Y5SPY8"/>
<dbReference type="RefSeq" id="WP_139681522.1">
    <property type="nucleotide sequence ID" value="NZ_CP040846.1"/>
</dbReference>
<sequence>MDDIEVQVLEWLKAGDDTAEDIVDLPWSVKEIQPNTYVAEHPRMPFSLLVVFSEGFIHLLVPLGLETFSMTNDDKLKIYHTLLRLNDQVNMMKFTLSGMNDDVYLRVDLDKKTLGKEEFNDALTALAIGLLSGVEALGLEEEFVEKVFDRILYMLLERVERGYTYEQLMEFLTVKVGLDETGARRLLDSVLGSTQEKSGPEEA</sequence>